<dbReference type="AlphaFoldDB" id="G0SAW8"/>
<evidence type="ECO:0000313" key="2">
    <source>
        <dbReference type="EMBL" id="EGS19348.1"/>
    </source>
</evidence>
<sequence>MLQPAAAFTIYIDDLVNRISGQVMAEPNIPRPGSAAAAGGYRTSPVPSSPRPSVASRASRSSLRKEQERQETLVQHSRPTSMGKYSHSGSPQLGVPSVEGGAPMSPTPQPIQAAPPFSPFFTLLTSTSPSTNRQTLHHPTVHYIFADDDPEILTAALAQHHRSSEVEGGNGEAGDDDSNDDSGPKDRAIIVDVEASPDGTGFEVAWASSLSPDWAVTMARVDRMGSYGDGGAALGPGGNLVLKIEGVSIEPSAGPMLGAEKMSTNAESDMLLLSSSGSTPSGGRQERAPLTLGQQDNESLKIGEMYFMRDQD</sequence>
<dbReference type="RefSeq" id="XP_006695170.1">
    <property type="nucleotide sequence ID" value="XM_006695107.1"/>
</dbReference>
<organism evidence="3">
    <name type="scientific">Chaetomium thermophilum (strain DSM 1495 / CBS 144.50 / IMI 039719)</name>
    <name type="common">Thermochaetoides thermophila</name>
    <dbReference type="NCBI Taxonomy" id="759272"/>
    <lineage>
        <taxon>Eukaryota</taxon>
        <taxon>Fungi</taxon>
        <taxon>Dikarya</taxon>
        <taxon>Ascomycota</taxon>
        <taxon>Pezizomycotina</taxon>
        <taxon>Sordariomycetes</taxon>
        <taxon>Sordariomycetidae</taxon>
        <taxon>Sordariales</taxon>
        <taxon>Chaetomiaceae</taxon>
        <taxon>Thermochaetoides</taxon>
    </lineage>
</organism>
<dbReference type="eggNOG" id="ENOG502SFYT">
    <property type="taxonomic scope" value="Eukaryota"/>
</dbReference>
<feature type="region of interest" description="Disordered" evidence="1">
    <location>
        <begin position="160"/>
        <end position="185"/>
    </location>
</feature>
<dbReference type="STRING" id="759272.G0SAW8"/>
<keyword evidence="3" id="KW-1185">Reference proteome</keyword>
<dbReference type="KEGG" id="cthr:CTHT_0048060"/>
<feature type="region of interest" description="Disordered" evidence="1">
    <location>
        <begin position="265"/>
        <end position="295"/>
    </location>
</feature>
<dbReference type="GeneID" id="18258844"/>
<dbReference type="Proteomes" id="UP000008066">
    <property type="component" value="Unassembled WGS sequence"/>
</dbReference>
<protein>
    <submittedName>
        <fullName evidence="2">Uncharacterized protein</fullName>
    </submittedName>
</protein>
<dbReference type="HOGENOM" id="CLU_066928_0_0_1"/>
<proteinExistence type="predicted"/>
<dbReference type="OMA" id="HHAANQA"/>
<evidence type="ECO:0000313" key="3">
    <source>
        <dbReference type="Proteomes" id="UP000008066"/>
    </source>
</evidence>
<feature type="compositionally biased region" description="Low complexity" evidence="1">
    <location>
        <begin position="51"/>
        <end position="61"/>
    </location>
</feature>
<dbReference type="OrthoDB" id="1681166at2759"/>
<accession>G0SAW8</accession>
<gene>
    <name evidence="2" type="ORF">CTHT_0048060</name>
</gene>
<reference evidence="2 3" key="1">
    <citation type="journal article" date="2011" name="Cell">
        <title>Insight into structure and assembly of the nuclear pore complex by utilizing the genome of a eukaryotic thermophile.</title>
        <authorList>
            <person name="Amlacher S."/>
            <person name="Sarges P."/>
            <person name="Flemming D."/>
            <person name="van Noort V."/>
            <person name="Kunze R."/>
            <person name="Devos D.P."/>
            <person name="Arumugam M."/>
            <person name="Bork P."/>
            <person name="Hurt E."/>
        </authorList>
    </citation>
    <scope>NUCLEOTIDE SEQUENCE [LARGE SCALE GENOMIC DNA]</scope>
    <source>
        <strain evidence="3">DSM 1495 / CBS 144.50 / IMI 039719</strain>
    </source>
</reference>
<dbReference type="EMBL" id="GL988044">
    <property type="protein sequence ID" value="EGS19348.1"/>
    <property type="molecule type" value="Genomic_DNA"/>
</dbReference>
<name>G0SAW8_CHATD</name>
<feature type="compositionally biased region" description="Low complexity" evidence="1">
    <location>
        <begin position="271"/>
        <end position="283"/>
    </location>
</feature>
<evidence type="ECO:0000256" key="1">
    <source>
        <dbReference type="SAM" id="MobiDB-lite"/>
    </source>
</evidence>
<feature type="region of interest" description="Disordered" evidence="1">
    <location>
        <begin position="30"/>
        <end position="116"/>
    </location>
</feature>